<evidence type="ECO:0000256" key="1">
    <source>
        <dbReference type="SAM" id="MobiDB-lite"/>
    </source>
</evidence>
<name>A0A9P5BYH0_9PLEO</name>
<feature type="region of interest" description="Disordered" evidence="1">
    <location>
        <begin position="736"/>
        <end position="761"/>
    </location>
</feature>
<dbReference type="Gene3D" id="1.25.40.10">
    <property type="entry name" value="Tetratricopeptide repeat domain"/>
    <property type="match status" value="2"/>
</dbReference>
<evidence type="ECO:0000313" key="3">
    <source>
        <dbReference type="EMBL" id="KAF3035093.1"/>
    </source>
</evidence>
<feature type="region of interest" description="Disordered" evidence="1">
    <location>
        <begin position="1"/>
        <end position="20"/>
    </location>
</feature>
<dbReference type="InterPro" id="IPR024983">
    <property type="entry name" value="CHAT_dom"/>
</dbReference>
<dbReference type="OrthoDB" id="9991317at2759"/>
<evidence type="ECO:0000313" key="4">
    <source>
        <dbReference type="Proteomes" id="UP000758155"/>
    </source>
</evidence>
<dbReference type="InterPro" id="IPR011990">
    <property type="entry name" value="TPR-like_helical_dom_sf"/>
</dbReference>
<gene>
    <name evidence="3" type="ORF">E8E12_002629</name>
</gene>
<comment type="caution">
    <text evidence="3">The sequence shown here is derived from an EMBL/GenBank/DDBJ whole genome shotgun (WGS) entry which is preliminary data.</text>
</comment>
<dbReference type="EMBL" id="SWKV01000061">
    <property type="protein sequence ID" value="KAF3035093.1"/>
    <property type="molecule type" value="Genomic_DNA"/>
</dbReference>
<sequence length="1116" mass="124211">MSSHIDAAPDKAEKTAQPAQDDHQHLLKLRYAEIWFFSRFEKKSAIRDLNHAISVMEKLVDKTSATQDDRMLVVQHFVQLLYKRYGVTRSTSDLNRLIEFLEEVVEATSASDPDHVAILDTFTDVLLKRFDLTHSKCDIDRIIDVLGMKLAATPDDHPNRASRLTDQASMLEKRFNLARSVDDLHKAVSLGSAAISALPEGHYQQTIVLVHYAQTLAKRSTVIGSFHDLNDAIDVCDRAMRITPQWHPDRASCEHTRSNLLHMRFAQTGAKKSLDAAIQMAEIAAMSLSESSPHRFLYRANLAKLLEIRFGERGSLEDLNRAIDLLDDVVDNAPHDSPNKIDNMSALSISLGRRFQEIGSMHDINYAIDLSTRVVGDTSDDDPYYARHLANLGNLAGPRYERTGLIIDLNLAIDVLEKAVILPPHLLTKANAFPYASIGPNSNEGGLWVSLGHWLAERFERTGTMEDLDRSIYVSEQAMAKTPPRDNVNRALHSHHLGRRLVKRFEQTRQEIDIVRALAAARAAVEDTPDEHIYRSAHLSGLANALFVKYKSDGSEEDIEEAIALRLEALELTTTASSLATLGSYYGQRFQRTDDKEHLDDALLYFSSAVTCEDSPPVHRAEAARHAAMILADSERWVEACGFLETVMDLLPHVSPRLLNNSDKQHQLSPFSGLASFAAAVSLQAGNDALHALQLLEKGRGLIGASLLELRSDISKLSDVYPDIAARLEELRNQLDARPDQDDAQSDHLSFGKKTQGSGLSEADEELTNLIVGIRDLPDFDDFLLPPSQKDLLKTSSTGPVVVINMNYYRCDAFLIKEDRIWSIHLPDLKEADINEKVKETDRRKKLDSIQSPDTLKWLWEVAVEPILKELRYTEIPSTDAWPQVWWILTGPLSWLPIHAAGKHAEGKSESTLDRVMSSYSSSVKSLMQGRSVALQDSASPALENALLVAMQHTPGASSLHFAEKEVEMLAALCPSLKLKAVTPSKRCRDQILQDLRGTKIFHFAGHGRLDITDPAQSLLLLDDWQSHPLTVGNLRDLNLHGTSAPFLGFLSACSTSANERIKLVDESIHLAGSLQLAGFRHVIGTLWEVSDSCCVEVAKTVYETIRDEAVALLQD</sequence>
<organism evidence="3 4">
    <name type="scientific">Didymella heteroderae</name>
    <dbReference type="NCBI Taxonomy" id="1769908"/>
    <lineage>
        <taxon>Eukaryota</taxon>
        <taxon>Fungi</taxon>
        <taxon>Dikarya</taxon>
        <taxon>Ascomycota</taxon>
        <taxon>Pezizomycotina</taxon>
        <taxon>Dothideomycetes</taxon>
        <taxon>Pleosporomycetidae</taxon>
        <taxon>Pleosporales</taxon>
        <taxon>Pleosporineae</taxon>
        <taxon>Didymellaceae</taxon>
        <taxon>Didymella</taxon>
    </lineage>
</organism>
<protein>
    <recommendedName>
        <fullName evidence="2">CHAT domain-containing protein</fullName>
    </recommendedName>
</protein>
<dbReference type="SUPFAM" id="SSF48452">
    <property type="entry name" value="TPR-like"/>
    <property type="match status" value="1"/>
</dbReference>
<reference evidence="3" key="1">
    <citation type="submission" date="2019-04" db="EMBL/GenBank/DDBJ databases">
        <title>Sequencing of skin fungus with MAO and IRED activity.</title>
        <authorList>
            <person name="Marsaioli A.J."/>
            <person name="Bonatto J.M.C."/>
            <person name="Reis Junior O."/>
        </authorList>
    </citation>
    <scope>NUCLEOTIDE SEQUENCE</scope>
    <source>
        <strain evidence="3">28M1</strain>
    </source>
</reference>
<dbReference type="Pfam" id="PF12770">
    <property type="entry name" value="CHAT"/>
    <property type="match status" value="1"/>
</dbReference>
<dbReference type="Proteomes" id="UP000758155">
    <property type="component" value="Unassembled WGS sequence"/>
</dbReference>
<feature type="compositionally biased region" description="Basic and acidic residues" evidence="1">
    <location>
        <begin position="7"/>
        <end position="20"/>
    </location>
</feature>
<dbReference type="AlphaFoldDB" id="A0A9P5BYH0"/>
<accession>A0A9P5BYH0</accession>
<keyword evidence="4" id="KW-1185">Reference proteome</keyword>
<proteinExistence type="predicted"/>
<feature type="domain" description="CHAT" evidence="2">
    <location>
        <begin position="855"/>
        <end position="1108"/>
    </location>
</feature>
<evidence type="ECO:0000259" key="2">
    <source>
        <dbReference type="Pfam" id="PF12770"/>
    </source>
</evidence>